<accession>A0A0G0B840</accession>
<protein>
    <submittedName>
        <fullName evidence="1">Uncharacterized protein</fullName>
    </submittedName>
</protein>
<dbReference type="AlphaFoldDB" id="A0A0G0B840"/>
<dbReference type="Proteomes" id="UP000034952">
    <property type="component" value="Unassembled WGS sequence"/>
</dbReference>
<comment type="caution">
    <text evidence="1">The sequence shown here is derived from an EMBL/GenBank/DDBJ whole genome shotgun (WGS) entry which is preliminary data.</text>
</comment>
<evidence type="ECO:0000313" key="2">
    <source>
        <dbReference type="Proteomes" id="UP000034952"/>
    </source>
</evidence>
<organism evidence="1 2">
    <name type="scientific">Candidatus Nomurabacteria bacterium GW2011_GWE1_35_16</name>
    <dbReference type="NCBI Taxonomy" id="1618761"/>
    <lineage>
        <taxon>Bacteria</taxon>
        <taxon>Candidatus Nomuraibacteriota</taxon>
    </lineage>
</organism>
<proteinExistence type="predicted"/>
<reference evidence="1 2" key="1">
    <citation type="journal article" date="2015" name="Nature">
        <title>rRNA introns, odd ribosomes, and small enigmatic genomes across a large radiation of phyla.</title>
        <authorList>
            <person name="Brown C.T."/>
            <person name="Hug L.A."/>
            <person name="Thomas B.C."/>
            <person name="Sharon I."/>
            <person name="Castelle C.J."/>
            <person name="Singh A."/>
            <person name="Wilkins M.J."/>
            <person name="Williams K.H."/>
            <person name="Banfield J.F."/>
        </authorList>
    </citation>
    <scope>NUCLEOTIDE SEQUENCE [LARGE SCALE GENOMIC DNA]</scope>
</reference>
<gene>
    <name evidence="1" type="ORF">UR64_C0026G0003</name>
</gene>
<dbReference type="EMBL" id="LBPY01000026">
    <property type="protein sequence ID" value="KKP65519.1"/>
    <property type="molecule type" value="Genomic_DNA"/>
</dbReference>
<evidence type="ECO:0000313" key="1">
    <source>
        <dbReference type="EMBL" id="KKP65519.1"/>
    </source>
</evidence>
<name>A0A0G0B840_9BACT</name>
<sequence>MEELKQLNGISTADTEHLQVSYKENELSISYIDWQEKSVKLIFKDVLGYRVGQFNNNTERNDSAYEVLNSDWLKEFKIDDTKKEYHHYKLAFNDFRDCVIDIVSTSYIAI</sequence>